<dbReference type="GO" id="GO:0019262">
    <property type="term" value="P:N-acetylneuraminate catabolic process"/>
    <property type="evidence" value="ECO:0007669"/>
    <property type="project" value="UniProtKB-UniRule"/>
</dbReference>
<accession>A0A5J4JK22</accession>
<evidence type="ECO:0000313" key="8">
    <source>
        <dbReference type="EMBL" id="GER71559.1"/>
    </source>
</evidence>
<evidence type="ECO:0000256" key="3">
    <source>
        <dbReference type="ARBA" id="ARBA00005081"/>
    </source>
</evidence>
<dbReference type="InterPro" id="IPR007260">
    <property type="entry name" value="NanE"/>
</dbReference>
<dbReference type="EMBL" id="BKZQ01000054">
    <property type="protein sequence ID" value="GER71559.1"/>
    <property type="molecule type" value="Genomic_DNA"/>
</dbReference>
<comment type="caution">
    <text evidence="8">The sequence shown here is derived from an EMBL/GenBank/DDBJ whole genome shotgun (WGS) entry which is preliminary data.</text>
</comment>
<evidence type="ECO:0000256" key="5">
    <source>
        <dbReference type="ARBA" id="ARBA00023235"/>
    </source>
</evidence>
<name>A0A5J4JK22_9BACI</name>
<comment type="similarity">
    <text evidence="4 7">Belongs to the NanE family.</text>
</comment>
<keyword evidence="5 7" id="KW-0413">Isomerase</keyword>
<dbReference type="SUPFAM" id="SSF51366">
    <property type="entry name" value="Ribulose-phoshate binding barrel"/>
    <property type="match status" value="1"/>
</dbReference>
<dbReference type="Proteomes" id="UP000391919">
    <property type="component" value="Unassembled WGS sequence"/>
</dbReference>
<organism evidence="8 9">
    <name type="scientific">Weizmannia acidilactici</name>
    <dbReference type="NCBI Taxonomy" id="2607726"/>
    <lineage>
        <taxon>Bacteria</taxon>
        <taxon>Bacillati</taxon>
        <taxon>Bacillota</taxon>
        <taxon>Bacilli</taxon>
        <taxon>Bacillales</taxon>
        <taxon>Bacillaceae</taxon>
        <taxon>Heyndrickxia</taxon>
    </lineage>
</organism>
<keyword evidence="9" id="KW-1185">Reference proteome</keyword>
<dbReference type="Gene3D" id="3.20.20.70">
    <property type="entry name" value="Aldolase class I"/>
    <property type="match status" value="1"/>
</dbReference>
<reference evidence="8 9" key="1">
    <citation type="submission" date="2019-09" db="EMBL/GenBank/DDBJ databases">
        <title>Draft genome sequence of Bacillus sp. JC-7.</title>
        <authorList>
            <person name="Tanaka N."/>
            <person name="Shiwa Y."/>
            <person name="Fujita N."/>
            <person name="Tanasupawat S."/>
        </authorList>
    </citation>
    <scope>NUCLEOTIDE SEQUENCE [LARGE SCALE GENOMIC DNA]</scope>
    <source>
        <strain evidence="8 9">JC-7</strain>
    </source>
</reference>
<dbReference type="RefSeq" id="WP_151680842.1">
    <property type="nucleotide sequence ID" value="NZ_BKZP01000028.1"/>
</dbReference>
<dbReference type="EC" id="5.1.3.9" evidence="7"/>
<dbReference type="PANTHER" id="PTHR36204">
    <property type="entry name" value="N-ACETYLMANNOSAMINE-6-PHOSPHATE 2-EPIMERASE-RELATED"/>
    <property type="match status" value="1"/>
</dbReference>
<comment type="catalytic activity">
    <reaction evidence="1 7">
        <text>an N-acyl-D-glucosamine 6-phosphate = an N-acyl-D-mannosamine 6-phosphate</text>
        <dbReference type="Rhea" id="RHEA:23932"/>
        <dbReference type="ChEBI" id="CHEBI:57599"/>
        <dbReference type="ChEBI" id="CHEBI:57666"/>
        <dbReference type="EC" id="5.1.3.9"/>
    </reaction>
</comment>
<dbReference type="GO" id="GO:0047465">
    <property type="term" value="F:N-acylglucosamine-6-phosphate 2-epimerase activity"/>
    <property type="evidence" value="ECO:0007669"/>
    <property type="project" value="UniProtKB-EC"/>
</dbReference>
<dbReference type="GO" id="GO:0005975">
    <property type="term" value="P:carbohydrate metabolic process"/>
    <property type="evidence" value="ECO:0007669"/>
    <property type="project" value="UniProtKB-UniRule"/>
</dbReference>
<gene>
    <name evidence="7 8" type="primary">nanE</name>
    <name evidence="8" type="ORF">BpJC7_28620</name>
</gene>
<protein>
    <recommendedName>
        <fullName evidence="7">Putative N-acetylmannosamine-6-phosphate 2-epimerase</fullName>
        <ecNumber evidence="7">5.1.3.9</ecNumber>
    </recommendedName>
    <alternativeName>
        <fullName evidence="7">ManNAc-6-P epimerase</fullName>
    </alternativeName>
</protein>
<dbReference type="InterPro" id="IPR011060">
    <property type="entry name" value="RibuloseP-bd_barrel"/>
</dbReference>
<evidence type="ECO:0000256" key="4">
    <source>
        <dbReference type="ARBA" id="ARBA00007439"/>
    </source>
</evidence>
<dbReference type="CDD" id="cd04729">
    <property type="entry name" value="NanE"/>
    <property type="match status" value="1"/>
</dbReference>
<dbReference type="HAMAP" id="MF_01235">
    <property type="entry name" value="ManNAc6P_epimer"/>
    <property type="match status" value="1"/>
</dbReference>
<evidence type="ECO:0000256" key="7">
    <source>
        <dbReference type="HAMAP-Rule" id="MF_01235"/>
    </source>
</evidence>
<comment type="function">
    <text evidence="2 7">Converts N-acetylmannosamine-6-phosphate (ManNAc-6-P) to N-acetylglucosamine-6-phosphate (GlcNAc-6-P).</text>
</comment>
<dbReference type="InterPro" id="IPR013785">
    <property type="entry name" value="Aldolase_TIM"/>
</dbReference>
<evidence type="ECO:0000256" key="2">
    <source>
        <dbReference type="ARBA" id="ARBA00002147"/>
    </source>
</evidence>
<dbReference type="Pfam" id="PF04131">
    <property type="entry name" value="NanE"/>
    <property type="match status" value="1"/>
</dbReference>
<dbReference type="GO" id="GO:0005829">
    <property type="term" value="C:cytosol"/>
    <property type="evidence" value="ECO:0007669"/>
    <property type="project" value="TreeGrafter"/>
</dbReference>
<sequence length="224" mass="24034">MFDNVKGKLIVSCQALEDEPLHSPFIMSKMALAAKEGGAAGIRANGAEDIRAIKAETGLPVIGIVKRDYEGSEVYITPTKKEIDELLGVKPDMIALDATGRVRPNGEQLSGLIGYVHEKGLPVMADISTYEEGLHAAELGADCLSTTLSGYTPYSPKQEGPDFELLRKLSETLTIPVFAEGRINTPMDAQKAFGLGAFAVVVGSAITRPQLITRKFVDAIMVQK</sequence>
<dbReference type="NCBIfam" id="NF002231">
    <property type="entry name" value="PRK01130.1"/>
    <property type="match status" value="1"/>
</dbReference>
<dbReference type="AlphaFoldDB" id="A0A5J4JK22"/>
<dbReference type="GO" id="GO:0006053">
    <property type="term" value="P:N-acetylmannosamine catabolic process"/>
    <property type="evidence" value="ECO:0007669"/>
    <property type="project" value="TreeGrafter"/>
</dbReference>
<dbReference type="UniPathway" id="UPA00629">
    <property type="reaction ID" value="UER00682"/>
</dbReference>
<evidence type="ECO:0000256" key="1">
    <source>
        <dbReference type="ARBA" id="ARBA00000056"/>
    </source>
</evidence>
<proteinExistence type="inferred from homology"/>
<keyword evidence="6 7" id="KW-0119">Carbohydrate metabolism</keyword>
<comment type="pathway">
    <text evidence="3 7">Amino-sugar metabolism; N-acetylneuraminate degradation; D-fructose 6-phosphate from N-acetylneuraminate: step 3/5.</text>
</comment>
<dbReference type="FunFam" id="3.20.20.70:FF:000035">
    <property type="entry name" value="Putative N-acetylmannosamine-6-phosphate 2-epimerase"/>
    <property type="match status" value="1"/>
</dbReference>
<dbReference type="PANTHER" id="PTHR36204:SF1">
    <property type="entry name" value="N-ACETYLMANNOSAMINE-6-PHOSPHATE 2-EPIMERASE-RELATED"/>
    <property type="match status" value="1"/>
</dbReference>
<evidence type="ECO:0000313" key="9">
    <source>
        <dbReference type="Proteomes" id="UP000391919"/>
    </source>
</evidence>
<evidence type="ECO:0000256" key="6">
    <source>
        <dbReference type="ARBA" id="ARBA00023277"/>
    </source>
</evidence>